<dbReference type="Proteomes" id="UP000308600">
    <property type="component" value="Unassembled WGS sequence"/>
</dbReference>
<accession>A0ACD3AP13</accession>
<dbReference type="EMBL" id="ML208375">
    <property type="protein sequence ID" value="TFK67461.1"/>
    <property type="molecule type" value="Genomic_DNA"/>
</dbReference>
<evidence type="ECO:0000313" key="2">
    <source>
        <dbReference type="Proteomes" id="UP000308600"/>
    </source>
</evidence>
<sequence>MLPGLDDDIKRESISPSESPSPVLSYPLPPLPKIGGDNEIMLEIYTHRSLRGDTQLDNAEYGDAWRLSDLGEQVFSTIVTLHYFAKRPLEFHSSIVALRKDALNDQKVLEMTRYYNVTKHLRAGPKNKPVGEDIDEQRHFWYAFIGALSIRNGLEAVQNWVSGIIDPHCEPPTIPRSHPGPSSSSLPMAHRPNPVYAGRPSGQPAAPTPLTQATAAASLLTLEPSQHQYQNQQPPPFSSAPDPNPSNAPLYTTPQTQNAPHFPVAHFHDTVQRECGCQPTYSHESEGPAHSKQWTTRCYVSGVQRGIGVGLNQKQSKMEAARQAWISLGWGNS</sequence>
<evidence type="ECO:0000313" key="1">
    <source>
        <dbReference type="EMBL" id="TFK67461.1"/>
    </source>
</evidence>
<protein>
    <submittedName>
        <fullName evidence="1">Uncharacterized protein</fullName>
    </submittedName>
</protein>
<proteinExistence type="predicted"/>
<organism evidence="1 2">
    <name type="scientific">Pluteus cervinus</name>
    <dbReference type="NCBI Taxonomy" id="181527"/>
    <lineage>
        <taxon>Eukaryota</taxon>
        <taxon>Fungi</taxon>
        <taxon>Dikarya</taxon>
        <taxon>Basidiomycota</taxon>
        <taxon>Agaricomycotina</taxon>
        <taxon>Agaricomycetes</taxon>
        <taxon>Agaricomycetidae</taxon>
        <taxon>Agaricales</taxon>
        <taxon>Pluteineae</taxon>
        <taxon>Pluteaceae</taxon>
        <taxon>Pluteus</taxon>
    </lineage>
</organism>
<keyword evidence="2" id="KW-1185">Reference proteome</keyword>
<name>A0ACD3AP13_9AGAR</name>
<gene>
    <name evidence="1" type="ORF">BDN72DRAFT_95851</name>
</gene>
<reference evidence="1 2" key="1">
    <citation type="journal article" date="2019" name="Nat. Ecol. Evol.">
        <title>Megaphylogeny resolves global patterns of mushroom evolution.</title>
        <authorList>
            <person name="Varga T."/>
            <person name="Krizsan K."/>
            <person name="Foldi C."/>
            <person name="Dima B."/>
            <person name="Sanchez-Garcia M."/>
            <person name="Sanchez-Ramirez S."/>
            <person name="Szollosi G.J."/>
            <person name="Szarkandi J.G."/>
            <person name="Papp V."/>
            <person name="Albert L."/>
            <person name="Andreopoulos W."/>
            <person name="Angelini C."/>
            <person name="Antonin V."/>
            <person name="Barry K.W."/>
            <person name="Bougher N.L."/>
            <person name="Buchanan P."/>
            <person name="Buyck B."/>
            <person name="Bense V."/>
            <person name="Catcheside P."/>
            <person name="Chovatia M."/>
            <person name="Cooper J."/>
            <person name="Damon W."/>
            <person name="Desjardin D."/>
            <person name="Finy P."/>
            <person name="Geml J."/>
            <person name="Haridas S."/>
            <person name="Hughes K."/>
            <person name="Justo A."/>
            <person name="Karasinski D."/>
            <person name="Kautmanova I."/>
            <person name="Kiss B."/>
            <person name="Kocsube S."/>
            <person name="Kotiranta H."/>
            <person name="LaButti K.M."/>
            <person name="Lechner B.E."/>
            <person name="Liimatainen K."/>
            <person name="Lipzen A."/>
            <person name="Lukacs Z."/>
            <person name="Mihaltcheva S."/>
            <person name="Morgado L.N."/>
            <person name="Niskanen T."/>
            <person name="Noordeloos M.E."/>
            <person name="Ohm R.A."/>
            <person name="Ortiz-Santana B."/>
            <person name="Ovrebo C."/>
            <person name="Racz N."/>
            <person name="Riley R."/>
            <person name="Savchenko A."/>
            <person name="Shiryaev A."/>
            <person name="Soop K."/>
            <person name="Spirin V."/>
            <person name="Szebenyi C."/>
            <person name="Tomsovsky M."/>
            <person name="Tulloss R.E."/>
            <person name="Uehling J."/>
            <person name="Grigoriev I.V."/>
            <person name="Vagvolgyi C."/>
            <person name="Papp T."/>
            <person name="Martin F.M."/>
            <person name="Miettinen O."/>
            <person name="Hibbett D.S."/>
            <person name="Nagy L.G."/>
        </authorList>
    </citation>
    <scope>NUCLEOTIDE SEQUENCE [LARGE SCALE GENOMIC DNA]</scope>
    <source>
        <strain evidence="1 2">NL-1719</strain>
    </source>
</reference>